<name>A0A0M8PQ27_RHORH</name>
<proteinExistence type="predicted"/>
<evidence type="ECO:0000313" key="3">
    <source>
        <dbReference type="Proteomes" id="UP000037712"/>
    </source>
</evidence>
<feature type="transmembrane region" description="Helical" evidence="1">
    <location>
        <begin position="52"/>
        <end position="76"/>
    </location>
</feature>
<evidence type="ECO:0000313" key="2">
    <source>
        <dbReference type="EMBL" id="KOS56769.1"/>
    </source>
</evidence>
<dbReference type="EMBL" id="AZYO01000013">
    <property type="protein sequence ID" value="KOS56769.1"/>
    <property type="molecule type" value="Genomic_DNA"/>
</dbReference>
<dbReference type="Proteomes" id="UP000037712">
    <property type="component" value="Unassembled WGS sequence"/>
</dbReference>
<dbReference type="AlphaFoldDB" id="A0A0M8PQ27"/>
<keyword evidence="1" id="KW-0812">Transmembrane</keyword>
<dbReference type="RefSeq" id="WP_003935701.1">
    <property type="nucleotide sequence ID" value="NZ_AZYO01000013.1"/>
</dbReference>
<reference evidence="3" key="2">
    <citation type="submission" date="2015-01" db="EMBL/GenBank/DDBJ databases">
        <title>Draft genome sequence of potential hydrocarbon metabolising strain of Rhodococcus rhodochrous.</title>
        <authorList>
            <person name="Aggarwal R.K."/>
            <person name="Dawar C."/>
        </authorList>
    </citation>
    <scope>NUCLEOTIDE SEQUENCE [LARGE SCALE GENOMIC DNA]</scope>
    <source>
        <strain evidence="3">KG-21</strain>
    </source>
</reference>
<evidence type="ECO:0000256" key="1">
    <source>
        <dbReference type="SAM" id="Phobius"/>
    </source>
</evidence>
<dbReference type="PATRIC" id="fig|1441923.3.peg.1730"/>
<feature type="transmembrane region" description="Helical" evidence="1">
    <location>
        <begin position="25"/>
        <end position="46"/>
    </location>
</feature>
<feature type="transmembrane region" description="Helical" evidence="1">
    <location>
        <begin position="156"/>
        <end position="176"/>
    </location>
</feature>
<feature type="transmembrane region" description="Helical" evidence="1">
    <location>
        <begin position="124"/>
        <end position="144"/>
    </location>
</feature>
<reference evidence="2 3" key="1">
    <citation type="journal article" date="2015" name="Genome Announc.">
        <title>Draft Genome Sequence of Rhodococcus rhodochrous Strain KG-21, a Soil Isolate from Oil Fields of Krishna-Godavari Basin, India.</title>
        <authorList>
            <person name="Dawar C."/>
            <person name="Aggarwal R.K."/>
        </authorList>
    </citation>
    <scope>NUCLEOTIDE SEQUENCE [LARGE SCALE GENOMIC DNA]</scope>
    <source>
        <strain evidence="2 3">KG-21</strain>
    </source>
</reference>
<gene>
    <name evidence="2" type="ORF">Z051_07870</name>
</gene>
<accession>A0A0M8PQ27</accession>
<keyword evidence="1" id="KW-1133">Transmembrane helix</keyword>
<sequence length="178" mass="18606">MDSDANALLHGPLFSRRMPLDRGNAASRISAYIYGNVLVLAALVPIVTGPKYVGIAIVLGTALSTFVAHAFAEAVGHTVRQGTPLSRAEKIAELRNSVPILSSAVLPCAILGMGWLGWLEPRTAQLLAEVAVLVRIGGIVFVIGRLNGERPGRSSLVSALALTAVAATVVLVKVILTH</sequence>
<feature type="transmembrane region" description="Helical" evidence="1">
    <location>
        <begin position="97"/>
        <end position="118"/>
    </location>
</feature>
<organism evidence="2 3">
    <name type="scientific">Rhodococcus rhodochrous KG-21</name>
    <dbReference type="NCBI Taxonomy" id="1441923"/>
    <lineage>
        <taxon>Bacteria</taxon>
        <taxon>Bacillati</taxon>
        <taxon>Actinomycetota</taxon>
        <taxon>Actinomycetes</taxon>
        <taxon>Mycobacteriales</taxon>
        <taxon>Nocardiaceae</taxon>
        <taxon>Rhodococcus</taxon>
    </lineage>
</organism>
<keyword evidence="1" id="KW-0472">Membrane</keyword>
<protein>
    <submittedName>
        <fullName evidence="2">Membrane protein</fullName>
    </submittedName>
</protein>
<comment type="caution">
    <text evidence="2">The sequence shown here is derived from an EMBL/GenBank/DDBJ whole genome shotgun (WGS) entry which is preliminary data.</text>
</comment>